<evidence type="ECO:0000313" key="5">
    <source>
        <dbReference type="Proteomes" id="UP000694843"/>
    </source>
</evidence>
<dbReference type="GO" id="GO:0006284">
    <property type="term" value="P:base-excision repair"/>
    <property type="evidence" value="ECO:0007669"/>
    <property type="project" value="InterPro"/>
</dbReference>
<evidence type="ECO:0000313" key="6">
    <source>
        <dbReference type="RefSeq" id="XP_018020990.1"/>
    </source>
</evidence>
<dbReference type="GeneID" id="108677293"/>
<evidence type="ECO:0000256" key="4">
    <source>
        <dbReference type="ARBA" id="ARBA00023204"/>
    </source>
</evidence>
<keyword evidence="5" id="KW-1185">Reference proteome</keyword>
<dbReference type="InterPro" id="IPR039134">
    <property type="entry name" value="SMUG1"/>
</dbReference>
<evidence type="ECO:0000256" key="1">
    <source>
        <dbReference type="ARBA" id="ARBA00022763"/>
    </source>
</evidence>
<gene>
    <name evidence="6" type="primary">LOC108677293</name>
</gene>
<dbReference type="Proteomes" id="UP000694843">
    <property type="component" value="Unplaced"/>
</dbReference>
<keyword evidence="4" id="KW-0234">DNA repair</keyword>
<keyword evidence="1" id="KW-0227">DNA damage</keyword>
<accession>A0A8B7P4W7</accession>
<reference evidence="6" key="1">
    <citation type="submission" date="2025-08" db="UniProtKB">
        <authorList>
            <consortium name="RefSeq"/>
        </authorList>
    </citation>
    <scope>IDENTIFICATION</scope>
    <source>
        <tissue evidence="6">Whole organism</tissue>
    </source>
</reference>
<protein>
    <submittedName>
        <fullName evidence="6">Single-strand selective monofunctional uracil DNA glycosylase-like</fullName>
    </submittedName>
</protein>
<keyword evidence="2" id="KW-0378">Hydrolase</keyword>
<dbReference type="PANTHER" id="PTHR13235">
    <property type="entry name" value="SINGLE-STRAND SELECTIVE MONOFUNCTIONAL URACIL DNA GLYCOSYLASE"/>
    <property type="match status" value="1"/>
</dbReference>
<organism evidence="5 6">
    <name type="scientific">Hyalella azteca</name>
    <name type="common">Amphipod</name>
    <dbReference type="NCBI Taxonomy" id="294128"/>
    <lineage>
        <taxon>Eukaryota</taxon>
        <taxon>Metazoa</taxon>
        <taxon>Ecdysozoa</taxon>
        <taxon>Arthropoda</taxon>
        <taxon>Crustacea</taxon>
        <taxon>Multicrustacea</taxon>
        <taxon>Malacostraca</taxon>
        <taxon>Eumalacostraca</taxon>
        <taxon>Peracarida</taxon>
        <taxon>Amphipoda</taxon>
        <taxon>Senticaudata</taxon>
        <taxon>Talitrida</taxon>
        <taxon>Talitroidea</taxon>
        <taxon>Hyalellidae</taxon>
        <taxon>Hyalella</taxon>
    </lineage>
</organism>
<evidence type="ECO:0000256" key="2">
    <source>
        <dbReference type="ARBA" id="ARBA00022801"/>
    </source>
</evidence>
<keyword evidence="3" id="KW-0238">DNA-binding</keyword>
<dbReference type="AlphaFoldDB" id="A0A8B7P4W7"/>
<proteinExistence type="predicted"/>
<evidence type="ECO:0000256" key="3">
    <source>
        <dbReference type="ARBA" id="ARBA00023125"/>
    </source>
</evidence>
<dbReference type="RefSeq" id="XP_018020990.1">
    <property type="nucleotide sequence ID" value="XM_018165501.2"/>
</dbReference>
<dbReference type="InterPro" id="IPR036895">
    <property type="entry name" value="Uracil-DNA_glycosylase-like_sf"/>
</dbReference>
<name>A0A8B7P4W7_HYAAZ</name>
<dbReference type="SUPFAM" id="SSF52141">
    <property type="entry name" value="Uracil-DNA glycosylase-like"/>
    <property type="match status" value="1"/>
</dbReference>
<dbReference type="KEGG" id="hazt:108677293"/>
<dbReference type="GO" id="GO:0017065">
    <property type="term" value="F:single-strand selective uracil DNA N-glycosylase activity"/>
    <property type="evidence" value="ECO:0007669"/>
    <property type="project" value="InterPro"/>
</dbReference>
<dbReference type="GO" id="GO:0003677">
    <property type="term" value="F:DNA binding"/>
    <property type="evidence" value="ECO:0007669"/>
    <property type="project" value="UniProtKB-KW"/>
</dbReference>
<dbReference type="OrthoDB" id="408702at2759"/>
<dbReference type="PANTHER" id="PTHR13235:SF2">
    <property type="entry name" value="SINGLE-STRAND SELECTIVE MONOFUNCTIONAL URACIL DNA GLYCOSYLASE"/>
    <property type="match status" value="1"/>
</dbReference>
<dbReference type="GO" id="GO:0000703">
    <property type="term" value="F:oxidized pyrimidine nucleobase lesion DNA N-glycosylase activity"/>
    <property type="evidence" value="ECO:0007669"/>
    <property type="project" value="TreeGrafter"/>
</dbReference>
<dbReference type="Gene3D" id="3.40.470.10">
    <property type="entry name" value="Uracil-DNA glycosylase-like domain"/>
    <property type="match status" value="1"/>
</dbReference>
<sequence length="267" mass="30257">MDERNQVATDLLNLTTRLSDKVMELHLPNLFGGKVAKRYDPVNYARQPYQEYLNKFFPPGQERRPAGKKILFLGMNPGWGAAQTGVPFCESDSDCQLLSINCTEVGRPKEAKTDDTDDTDDNPFKNAIRTKCENRLWKLLLKLFDNDVKALFSSQLVFVHYYCPVMLLDSEDKYLAVKKLQGGGSATKAGRRKLESLCDEALREVVKLLCVTDIVAVGKYPAHAAQRSFHTATKTDNVKIHRISHPDNNKLLWNETVEKILRDAQLL</sequence>